<proteinExistence type="predicted"/>
<name>A0A223NVY7_9SPHI</name>
<gene>
    <name evidence="1" type="ORF">MuYL_1805</name>
</gene>
<reference evidence="1 2" key="1">
    <citation type="submission" date="2017-08" db="EMBL/GenBank/DDBJ databases">
        <title>Complete genome sequence of Mucilaginibacter sp. strain BJC16-A31.</title>
        <authorList>
            <consortium name="Henan University of Science and Technology"/>
            <person name="You X."/>
        </authorList>
    </citation>
    <scope>NUCLEOTIDE SEQUENCE [LARGE SCALE GENOMIC DNA]</scope>
    <source>
        <strain evidence="1 2">BJC16-A31</strain>
    </source>
</reference>
<dbReference type="EMBL" id="CP022743">
    <property type="protein sequence ID" value="ASU33701.1"/>
    <property type="molecule type" value="Genomic_DNA"/>
</dbReference>
<accession>A0A223NVY7</accession>
<evidence type="ECO:0000313" key="1">
    <source>
        <dbReference type="EMBL" id="ASU33701.1"/>
    </source>
</evidence>
<keyword evidence="2" id="KW-1185">Reference proteome</keyword>
<organism evidence="1 2">
    <name type="scientific">Mucilaginibacter xinganensis</name>
    <dbReference type="NCBI Taxonomy" id="1234841"/>
    <lineage>
        <taxon>Bacteria</taxon>
        <taxon>Pseudomonadati</taxon>
        <taxon>Bacteroidota</taxon>
        <taxon>Sphingobacteriia</taxon>
        <taxon>Sphingobacteriales</taxon>
        <taxon>Sphingobacteriaceae</taxon>
        <taxon>Mucilaginibacter</taxon>
    </lineage>
</organism>
<evidence type="ECO:0000313" key="2">
    <source>
        <dbReference type="Proteomes" id="UP000215002"/>
    </source>
</evidence>
<dbReference type="Proteomes" id="UP000215002">
    <property type="component" value="Chromosome"/>
</dbReference>
<protein>
    <submittedName>
        <fullName evidence="1">Uncharacterized protein</fullName>
    </submittedName>
</protein>
<dbReference type="KEGG" id="muc:MuYL_1805"/>
<sequence length="54" mass="5980">MECHFNRATTVQKAMPAVGRYKIGLFFSVNSFQINRCVKSNTGCTAALLISRVV</sequence>
<dbReference type="AlphaFoldDB" id="A0A223NVY7"/>